<evidence type="ECO:0008006" key="4">
    <source>
        <dbReference type="Google" id="ProtNLM"/>
    </source>
</evidence>
<feature type="transmembrane region" description="Helical" evidence="1">
    <location>
        <begin position="131"/>
        <end position="149"/>
    </location>
</feature>
<comment type="caution">
    <text evidence="2">The sequence shown here is derived from an EMBL/GenBank/DDBJ whole genome shotgun (WGS) entry which is preliminary data.</text>
</comment>
<proteinExistence type="predicted"/>
<dbReference type="InterPro" id="IPR009495">
    <property type="entry name" value="NrsF"/>
</dbReference>
<keyword evidence="1" id="KW-0472">Membrane</keyword>
<dbReference type="Pfam" id="PF06532">
    <property type="entry name" value="NrsF"/>
    <property type="match status" value="1"/>
</dbReference>
<feature type="transmembrane region" description="Helical" evidence="1">
    <location>
        <begin position="89"/>
        <end position="111"/>
    </location>
</feature>
<evidence type="ECO:0000313" key="2">
    <source>
        <dbReference type="EMBL" id="PNG26910.1"/>
    </source>
</evidence>
<dbReference type="OrthoDB" id="9816468at2"/>
<accession>A0A2J7TJF8</accession>
<protein>
    <recommendedName>
        <fullName evidence="4">DUF1109 domain-containing protein</fullName>
    </recommendedName>
</protein>
<evidence type="ECO:0000256" key="1">
    <source>
        <dbReference type="SAM" id="Phobius"/>
    </source>
</evidence>
<feature type="transmembrane region" description="Helical" evidence="1">
    <location>
        <begin position="59"/>
        <end position="77"/>
    </location>
</feature>
<dbReference type="EMBL" id="PDZR01000004">
    <property type="protein sequence ID" value="PNG26910.1"/>
    <property type="molecule type" value="Genomic_DNA"/>
</dbReference>
<reference evidence="2 3" key="1">
    <citation type="submission" date="2017-10" db="EMBL/GenBank/DDBJ databases">
        <title>Genome announcement of Methylocella silvestris TVC from permafrost.</title>
        <authorList>
            <person name="Wang J."/>
            <person name="Geng K."/>
            <person name="Ul-Haque F."/>
            <person name="Crombie A.T."/>
            <person name="Street L.E."/>
            <person name="Wookey P.A."/>
            <person name="Murrell J.C."/>
            <person name="Pratscher J."/>
        </authorList>
    </citation>
    <scope>NUCLEOTIDE SEQUENCE [LARGE SCALE GENOMIC DNA]</scope>
    <source>
        <strain evidence="2 3">TVC</strain>
    </source>
</reference>
<organism evidence="2 3">
    <name type="scientific">Methylocella silvestris</name>
    <dbReference type="NCBI Taxonomy" id="199596"/>
    <lineage>
        <taxon>Bacteria</taxon>
        <taxon>Pseudomonadati</taxon>
        <taxon>Pseudomonadota</taxon>
        <taxon>Alphaproteobacteria</taxon>
        <taxon>Hyphomicrobiales</taxon>
        <taxon>Beijerinckiaceae</taxon>
        <taxon>Methylocella</taxon>
    </lineage>
</organism>
<sequence length="211" mass="22181">MKTSELINAISEDREMPLAPGRALCLALLPGLAIAIALFSARLGLRPHFMSLLADPRFSLKLLVCYLLAALAGLFVLRLFRPGGSWRGAVLLLALPPALLGVGVIVELFVVSPADWERTMIGHNAMFCLKSIPLLGVAPLIAILVALRNGAPERPAVAGAGAGLFAGAIGAALYASHCPDDSPLFVAVWYPIAIAFLTALGAVLGARLLRW</sequence>
<feature type="transmembrane region" description="Helical" evidence="1">
    <location>
        <begin position="188"/>
        <end position="209"/>
    </location>
</feature>
<evidence type="ECO:0000313" key="3">
    <source>
        <dbReference type="Proteomes" id="UP000236286"/>
    </source>
</evidence>
<keyword evidence="1" id="KW-1133">Transmembrane helix</keyword>
<feature type="transmembrane region" description="Helical" evidence="1">
    <location>
        <begin position="21"/>
        <end position="39"/>
    </location>
</feature>
<gene>
    <name evidence="2" type="ORF">CR492_06280</name>
</gene>
<feature type="transmembrane region" description="Helical" evidence="1">
    <location>
        <begin position="156"/>
        <end position="176"/>
    </location>
</feature>
<dbReference type="AlphaFoldDB" id="A0A2J7TJF8"/>
<keyword evidence="1" id="KW-0812">Transmembrane</keyword>
<dbReference type="Proteomes" id="UP000236286">
    <property type="component" value="Unassembled WGS sequence"/>
</dbReference>
<dbReference type="RefSeq" id="WP_102842874.1">
    <property type="nucleotide sequence ID" value="NZ_PDZR01000004.1"/>
</dbReference>
<name>A0A2J7TJF8_METSI</name>